<protein>
    <submittedName>
        <fullName evidence="2">Metallophosphoesterase</fullName>
    </submittedName>
</protein>
<dbReference type="EMBL" id="CP001280">
    <property type="protein sequence ID" value="ACK52421.1"/>
    <property type="molecule type" value="Genomic_DNA"/>
</dbReference>
<dbReference type="InterPro" id="IPR029052">
    <property type="entry name" value="Metallo-depent_PP-like"/>
</dbReference>
<feature type="domain" description="Calcineurin-like phosphoesterase" evidence="1">
    <location>
        <begin position="30"/>
        <end position="221"/>
    </location>
</feature>
<dbReference type="GO" id="GO:0110154">
    <property type="term" value="P:RNA decapping"/>
    <property type="evidence" value="ECO:0007669"/>
    <property type="project" value="TreeGrafter"/>
</dbReference>
<dbReference type="KEGG" id="msl:Msil_3532"/>
<reference evidence="2 3" key="1">
    <citation type="journal article" date="2010" name="J. Bacteriol.">
        <title>Complete genome sequence of the aerobic facultative methanotroph Methylocella silvestris BL2.</title>
        <authorList>
            <person name="Chen Y."/>
            <person name="Crombie A."/>
            <person name="Rahman M.T."/>
            <person name="Dedysh S.N."/>
            <person name="Liesack W."/>
            <person name="Stott M.B."/>
            <person name="Alam M."/>
            <person name="Theisen A.R."/>
            <person name="Murrell J.C."/>
            <person name="Dunfield P.F."/>
        </authorList>
    </citation>
    <scope>NUCLEOTIDE SEQUENCE [LARGE SCALE GENOMIC DNA]</scope>
    <source>
        <strain evidence="3">DSM 15510 / CIP 108128 / LMG 27833 / NCIMB 13906 / BL2</strain>
    </source>
</reference>
<dbReference type="InterPro" id="IPR050126">
    <property type="entry name" value="Ap4A_hydrolase"/>
</dbReference>
<evidence type="ECO:0000313" key="2">
    <source>
        <dbReference type="EMBL" id="ACK52421.1"/>
    </source>
</evidence>
<dbReference type="GO" id="GO:0016791">
    <property type="term" value="F:phosphatase activity"/>
    <property type="evidence" value="ECO:0007669"/>
    <property type="project" value="TreeGrafter"/>
</dbReference>
<dbReference type="GO" id="GO:0005737">
    <property type="term" value="C:cytoplasm"/>
    <property type="evidence" value="ECO:0007669"/>
    <property type="project" value="TreeGrafter"/>
</dbReference>
<dbReference type="eggNOG" id="COG0639">
    <property type="taxonomic scope" value="Bacteria"/>
</dbReference>
<dbReference type="PANTHER" id="PTHR42850">
    <property type="entry name" value="METALLOPHOSPHOESTERASE"/>
    <property type="match status" value="1"/>
</dbReference>
<dbReference type="AlphaFoldDB" id="B8ETR9"/>
<dbReference type="GO" id="GO:0008803">
    <property type="term" value="F:bis(5'-nucleosyl)-tetraphosphatase (symmetrical) activity"/>
    <property type="evidence" value="ECO:0007669"/>
    <property type="project" value="TreeGrafter"/>
</dbReference>
<gene>
    <name evidence="2" type="ordered locus">Msil_3532</name>
</gene>
<proteinExistence type="predicted"/>
<dbReference type="PANTHER" id="PTHR42850:SF4">
    <property type="entry name" value="ZINC-DEPENDENT ENDOPOLYPHOSPHATASE"/>
    <property type="match status" value="1"/>
</dbReference>
<organism evidence="2 3">
    <name type="scientific">Methylocella silvestris (strain DSM 15510 / CIP 108128 / LMG 27833 / NCIMB 13906 / BL2)</name>
    <dbReference type="NCBI Taxonomy" id="395965"/>
    <lineage>
        <taxon>Bacteria</taxon>
        <taxon>Pseudomonadati</taxon>
        <taxon>Pseudomonadota</taxon>
        <taxon>Alphaproteobacteria</taxon>
        <taxon>Hyphomicrobiales</taxon>
        <taxon>Beijerinckiaceae</taxon>
        <taxon>Methylocella</taxon>
    </lineage>
</organism>
<evidence type="ECO:0000313" key="3">
    <source>
        <dbReference type="Proteomes" id="UP000002257"/>
    </source>
</evidence>
<sequence length="255" mass="28519">MSAQAKLARMWKPRLFGAAPATPTLPAGVRIYAIGDIHGRADLLDQVFSRIDADLARYPIAHPLQIFLGDYIDRGSHSADVVTKLIDRARHHKVVCLKGNHEIYVLEFLRNPPILRSWGQYGGLSTLLSYGLAPSFSPTPEEEDELARELARVLPKSHSHFFSSLPVSFACGDYFFAHAGIRPGAPLARQSEEDLLWIREEFLSCEESFEKVIVHGHTPVMEPEVRRNRINVDTGAYATGRLSCVRLEGDQISFI</sequence>
<dbReference type="HOGENOM" id="CLU_023125_4_1_5"/>
<evidence type="ECO:0000259" key="1">
    <source>
        <dbReference type="Pfam" id="PF00149"/>
    </source>
</evidence>
<dbReference type="SUPFAM" id="SSF56300">
    <property type="entry name" value="Metallo-dependent phosphatases"/>
    <property type="match status" value="1"/>
</dbReference>
<accession>B8ETR9</accession>
<dbReference type="Gene3D" id="3.60.21.10">
    <property type="match status" value="1"/>
</dbReference>
<dbReference type="STRING" id="395965.Msil_3532"/>
<keyword evidence="3" id="KW-1185">Reference proteome</keyword>
<name>B8ETR9_METSB</name>
<dbReference type="Pfam" id="PF00149">
    <property type="entry name" value="Metallophos"/>
    <property type="match status" value="1"/>
</dbReference>
<dbReference type="Proteomes" id="UP000002257">
    <property type="component" value="Chromosome"/>
</dbReference>
<dbReference type="CDD" id="cd00144">
    <property type="entry name" value="MPP_PPP_family"/>
    <property type="match status" value="1"/>
</dbReference>
<dbReference type="InterPro" id="IPR004843">
    <property type="entry name" value="Calcineurin-like_PHP"/>
</dbReference>